<reference evidence="1" key="1">
    <citation type="journal article" date="2004" name="Nature">
        <title>Genome duplication in the teleost fish Tetraodon nigroviridis reveals the early vertebrate proto-karyotype.</title>
        <authorList>
            <person name="Jaillon O."/>
            <person name="Aury J.-M."/>
            <person name="Brunet F."/>
            <person name="Petit J.-L."/>
            <person name="Stange-Thomann N."/>
            <person name="Mauceli E."/>
            <person name="Bouneau L."/>
            <person name="Fischer C."/>
            <person name="Ozouf-Costaz C."/>
            <person name="Bernot A."/>
            <person name="Nicaud S."/>
            <person name="Jaffe D."/>
            <person name="Fisher S."/>
            <person name="Lutfalla G."/>
            <person name="Dossat C."/>
            <person name="Segurens B."/>
            <person name="Dasilva C."/>
            <person name="Salanoubat M."/>
            <person name="Levy M."/>
            <person name="Boudet N."/>
            <person name="Castellano S."/>
            <person name="Anthouard V."/>
            <person name="Jubin C."/>
            <person name="Castelli V."/>
            <person name="Katinka M."/>
            <person name="Vacherie B."/>
            <person name="Biemont C."/>
            <person name="Skalli Z."/>
            <person name="Cattolico L."/>
            <person name="Poulain J."/>
            <person name="De Berardinis V."/>
            <person name="Cruaud C."/>
            <person name="Duprat S."/>
            <person name="Brottier P."/>
            <person name="Coutanceau J.-P."/>
            <person name="Gouzy J."/>
            <person name="Parra G."/>
            <person name="Lardier G."/>
            <person name="Chapple C."/>
            <person name="McKernan K.J."/>
            <person name="McEwan P."/>
            <person name="Bosak S."/>
            <person name="Kellis M."/>
            <person name="Volff J.-N."/>
            <person name="Guigo R."/>
            <person name="Zody M.C."/>
            <person name="Mesirov J."/>
            <person name="Lindblad-Toh K."/>
            <person name="Birren B."/>
            <person name="Nusbaum C."/>
            <person name="Kahn D."/>
            <person name="Robinson-Rechavi M."/>
            <person name="Laudet V."/>
            <person name="Schachter V."/>
            <person name="Quetier F."/>
            <person name="Saurin W."/>
            <person name="Scarpelli C."/>
            <person name="Wincker P."/>
            <person name="Lander E.S."/>
            <person name="Weissenbach J."/>
            <person name="Roest Crollius H."/>
        </authorList>
    </citation>
    <scope>NUCLEOTIDE SEQUENCE [LARGE SCALE GENOMIC DNA]</scope>
</reference>
<dbReference type="KEGG" id="tng:GSTEN00013522G001"/>
<name>Q4SSA6_TETNG</name>
<protein>
    <submittedName>
        <fullName evidence="1">Chromosome 11 SCAF14479, whole genome shotgun sequence</fullName>
    </submittedName>
</protein>
<sequence>MDRSTERFCSPRGFLRLETLKFAHNDEEPLLCSMVSLALECEPALIPGTDGPAPRACCDSLPSATSSGDPDFQLTGLTVTNMTISFHSCSMDVSLFDSAVMQNSHGMQPKNIFPPCESSN</sequence>
<gene>
    <name evidence="1" type="ORF">GSTENG00013522001</name>
</gene>
<organism evidence="1">
    <name type="scientific">Tetraodon nigroviridis</name>
    <name type="common">Spotted green pufferfish</name>
    <name type="synonym">Chelonodon nigroviridis</name>
    <dbReference type="NCBI Taxonomy" id="99883"/>
    <lineage>
        <taxon>Eukaryota</taxon>
        <taxon>Metazoa</taxon>
        <taxon>Chordata</taxon>
        <taxon>Craniata</taxon>
        <taxon>Vertebrata</taxon>
        <taxon>Euteleostomi</taxon>
        <taxon>Actinopterygii</taxon>
        <taxon>Neopterygii</taxon>
        <taxon>Teleostei</taxon>
        <taxon>Neoteleostei</taxon>
        <taxon>Acanthomorphata</taxon>
        <taxon>Eupercaria</taxon>
        <taxon>Tetraodontiformes</taxon>
        <taxon>Tetradontoidea</taxon>
        <taxon>Tetraodontidae</taxon>
        <taxon>Tetraodon</taxon>
    </lineage>
</organism>
<accession>Q4SSA6</accession>
<dbReference type="AlphaFoldDB" id="Q4SSA6"/>
<evidence type="ECO:0000313" key="1">
    <source>
        <dbReference type="EMBL" id="CAF96476.1"/>
    </source>
</evidence>
<reference evidence="1" key="2">
    <citation type="submission" date="2004-02" db="EMBL/GenBank/DDBJ databases">
        <authorList>
            <consortium name="Genoscope"/>
            <consortium name="Whitehead Institute Centre for Genome Research"/>
        </authorList>
    </citation>
    <scope>NUCLEOTIDE SEQUENCE</scope>
</reference>
<dbReference type="EMBL" id="CAAE01014479">
    <property type="protein sequence ID" value="CAF96476.1"/>
    <property type="molecule type" value="Genomic_DNA"/>
</dbReference>
<proteinExistence type="predicted"/>